<dbReference type="EMBL" id="AMQN01012540">
    <property type="status" value="NOT_ANNOTATED_CDS"/>
    <property type="molecule type" value="Genomic_DNA"/>
</dbReference>
<dbReference type="Pfam" id="PF00059">
    <property type="entry name" value="Lectin_C"/>
    <property type="match status" value="1"/>
</dbReference>
<dbReference type="Proteomes" id="UP000014760">
    <property type="component" value="Unassembled WGS sequence"/>
</dbReference>
<proteinExistence type="predicted"/>
<dbReference type="EMBL" id="KB309592">
    <property type="protein sequence ID" value="ELT93866.1"/>
    <property type="molecule type" value="Genomic_DNA"/>
</dbReference>
<dbReference type="HOGENOM" id="CLU_049894_10_2_1"/>
<keyword evidence="1" id="KW-1015">Disulfide bond</keyword>
<dbReference type="Gene3D" id="3.10.100.10">
    <property type="entry name" value="Mannose-Binding Protein A, subunit A"/>
    <property type="match status" value="1"/>
</dbReference>
<dbReference type="CDD" id="cd00037">
    <property type="entry name" value="CLECT"/>
    <property type="match status" value="1"/>
</dbReference>
<dbReference type="InterPro" id="IPR050111">
    <property type="entry name" value="C-type_lectin/snaclec_domain"/>
</dbReference>
<dbReference type="OrthoDB" id="6271941at2759"/>
<dbReference type="SUPFAM" id="SSF56436">
    <property type="entry name" value="C-type lectin-like"/>
    <property type="match status" value="1"/>
</dbReference>
<evidence type="ECO:0000259" key="2">
    <source>
        <dbReference type="PROSITE" id="PS50041"/>
    </source>
</evidence>
<dbReference type="EnsemblMetazoa" id="CapteT161465">
    <property type="protein sequence ID" value="CapteP161465"/>
    <property type="gene ID" value="CapteG161465"/>
</dbReference>
<keyword evidence="5" id="KW-1185">Reference proteome</keyword>
<evidence type="ECO:0000313" key="3">
    <source>
        <dbReference type="EMBL" id="ELT93866.1"/>
    </source>
</evidence>
<protein>
    <recommendedName>
        <fullName evidence="2">C-type lectin domain-containing protein</fullName>
    </recommendedName>
</protein>
<dbReference type="InterPro" id="IPR001304">
    <property type="entry name" value="C-type_lectin-like"/>
</dbReference>
<dbReference type="InterPro" id="IPR018378">
    <property type="entry name" value="C-type_lectin_CS"/>
</dbReference>
<dbReference type="PROSITE" id="PS50041">
    <property type="entry name" value="C_TYPE_LECTIN_2"/>
    <property type="match status" value="1"/>
</dbReference>
<reference evidence="3 5" key="2">
    <citation type="journal article" date="2013" name="Nature">
        <title>Insights into bilaterian evolution from three spiralian genomes.</title>
        <authorList>
            <person name="Simakov O."/>
            <person name="Marletaz F."/>
            <person name="Cho S.J."/>
            <person name="Edsinger-Gonzales E."/>
            <person name="Havlak P."/>
            <person name="Hellsten U."/>
            <person name="Kuo D.H."/>
            <person name="Larsson T."/>
            <person name="Lv J."/>
            <person name="Arendt D."/>
            <person name="Savage R."/>
            <person name="Osoegawa K."/>
            <person name="de Jong P."/>
            <person name="Grimwood J."/>
            <person name="Chapman J.A."/>
            <person name="Shapiro H."/>
            <person name="Aerts A."/>
            <person name="Otillar R.P."/>
            <person name="Terry A.Y."/>
            <person name="Boore J.L."/>
            <person name="Grigoriev I.V."/>
            <person name="Lindberg D.R."/>
            <person name="Seaver E.C."/>
            <person name="Weisblat D.A."/>
            <person name="Putnam N.H."/>
            <person name="Rokhsar D.S."/>
        </authorList>
    </citation>
    <scope>NUCLEOTIDE SEQUENCE</scope>
    <source>
        <strain evidence="3 5">I ESC-2004</strain>
    </source>
</reference>
<dbReference type="SMART" id="SM00034">
    <property type="entry name" value="CLECT"/>
    <property type="match status" value="1"/>
</dbReference>
<accession>R7TQV8</accession>
<dbReference type="InterPro" id="IPR016186">
    <property type="entry name" value="C-type_lectin-like/link_sf"/>
</dbReference>
<dbReference type="PROSITE" id="PS00615">
    <property type="entry name" value="C_TYPE_LECTIN_1"/>
    <property type="match status" value="1"/>
</dbReference>
<name>R7TQV8_CAPTE</name>
<evidence type="ECO:0000313" key="4">
    <source>
        <dbReference type="EnsemblMetazoa" id="CapteP161465"/>
    </source>
</evidence>
<feature type="domain" description="C-type lectin" evidence="2">
    <location>
        <begin position="23"/>
        <end position="137"/>
    </location>
</feature>
<dbReference type="AlphaFoldDB" id="R7TQV8"/>
<dbReference type="InterPro" id="IPR016187">
    <property type="entry name" value="CTDL_fold"/>
</dbReference>
<dbReference type="STRING" id="283909.R7TQV8"/>
<evidence type="ECO:0000313" key="5">
    <source>
        <dbReference type="Proteomes" id="UP000014760"/>
    </source>
</evidence>
<reference evidence="4" key="3">
    <citation type="submission" date="2015-06" db="UniProtKB">
        <authorList>
            <consortium name="EnsemblMetazoa"/>
        </authorList>
    </citation>
    <scope>IDENTIFICATION</scope>
</reference>
<dbReference type="PANTHER" id="PTHR22803">
    <property type="entry name" value="MANNOSE, PHOSPHOLIPASE, LECTIN RECEPTOR RELATED"/>
    <property type="match status" value="1"/>
</dbReference>
<evidence type="ECO:0000256" key="1">
    <source>
        <dbReference type="ARBA" id="ARBA00023157"/>
    </source>
</evidence>
<dbReference type="OMA" id="CTTENIW"/>
<reference evidence="5" key="1">
    <citation type="submission" date="2012-12" db="EMBL/GenBank/DDBJ databases">
        <authorList>
            <person name="Hellsten U."/>
            <person name="Grimwood J."/>
            <person name="Chapman J.A."/>
            <person name="Shapiro H."/>
            <person name="Aerts A."/>
            <person name="Otillar R.P."/>
            <person name="Terry A.Y."/>
            <person name="Boore J.L."/>
            <person name="Simakov O."/>
            <person name="Marletaz F."/>
            <person name="Cho S.-J."/>
            <person name="Edsinger-Gonzales E."/>
            <person name="Havlak P."/>
            <person name="Kuo D.-H."/>
            <person name="Larsson T."/>
            <person name="Lv J."/>
            <person name="Arendt D."/>
            <person name="Savage R."/>
            <person name="Osoegawa K."/>
            <person name="de Jong P."/>
            <person name="Lindberg D.R."/>
            <person name="Seaver E.C."/>
            <person name="Weisblat D.A."/>
            <person name="Putnam N.H."/>
            <person name="Grigoriev I.V."/>
            <person name="Rokhsar D.S."/>
        </authorList>
    </citation>
    <scope>NUCLEOTIDE SEQUENCE</scope>
    <source>
        <strain evidence="5">I ESC-2004</strain>
    </source>
</reference>
<gene>
    <name evidence="3" type="ORF">CAPTEDRAFT_161465</name>
</gene>
<organism evidence="3">
    <name type="scientific">Capitella teleta</name>
    <name type="common">Polychaete worm</name>
    <dbReference type="NCBI Taxonomy" id="283909"/>
    <lineage>
        <taxon>Eukaryota</taxon>
        <taxon>Metazoa</taxon>
        <taxon>Spiralia</taxon>
        <taxon>Lophotrochozoa</taxon>
        <taxon>Annelida</taxon>
        <taxon>Polychaeta</taxon>
        <taxon>Sedentaria</taxon>
        <taxon>Scolecida</taxon>
        <taxon>Capitellidae</taxon>
        <taxon>Capitella</taxon>
    </lineage>
</organism>
<sequence length="146" mass="17154">MLAGVLQGNIHHDSGCPRPFERHLSSCYHFSNQTKHWVDAERTCQSLHPEAHLVAMETSDEEKFVIQYRLHNNADWSSRYVWIGATDTQMEGHWHWVGSGKELSHAHWREGQPNNQKGRQHCAYMTDLYWDDWGCREAEMNFVCEI</sequence>